<dbReference type="AlphaFoldDB" id="A0A366MSI0"/>
<keyword evidence="4" id="KW-1185">Reference proteome</keyword>
<dbReference type="OrthoDB" id="5354363at2"/>
<comment type="caution">
    <text evidence="3">The sequence shown here is derived from an EMBL/GenBank/DDBJ whole genome shotgun (WGS) entry which is preliminary data.</text>
</comment>
<dbReference type="PANTHER" id="PTHR42760:SF133">
    <property type="entry name" value="3-OXOACYL-[ACYL-CARRIER-PROTEIN] REDUCTASE"/>
    <property type="match status" value="1"/>
</dbReference>
<dbReference type="Gene3D" id="3.40.50.720">
    <property type="entry name" value="NAD(P)-binding Rossmann-like Domain"/>
    <property type="match status" value="1"/>
</dbReference>
<evidence type="ECO:0000256" key="1">
    <source>
        <dbReference type="ARBA" id="ARBA00006484"/>
    </source>
</evidence>
<dbReference type="CDD" id="cd05233">
    <property type="entry name" value="SDR_c"/>
    <property type="match status" value="1"/>
</dbReference>
<accession>A0A366MSI0</accession>
<evidence type="ECO:0000313" key="3">
    <source>
        <dbReference type="EMBL" id="RBQ29246.1"/>
    </source>
</evidence>
<dbReference type="GO" id="GO:0016616">
    <property type="term" value="F:oxidoreductase activity, acting on the CH-OH group of donors, NAD or NADP as acceptor"/>
    <property type="evidence" value="ECO:0007669"/>
    <property type="project" value="TreeGrafter"/>
</dbReference>
<dbReference type="Pfam" id="PF13561">
    <property type="entry name" value="adh_short_C2"/>
    <property type="match status" value="1"/>
</dbReference>
<dbReference type="InterPro" id="IPR002347">
    <property type="entry name" value="SDR_fam"/>
</dbReference>
<protein>
    <recommendedName>
        <fullName evidence="5">Short-chain dehydrogenase/reductase</fullName>
    </recommendedName>
</protein>
<gene>
    <name evidence="3" type="ORF">CRU91_05295</name>
</gene>
<keyword evidence="2" id="KW-0560">Oxidoreductase</keyword>
<dbReference type="PANTHER" id="PTHR42760">
    <property type="entry name" value="SHORT-CHAIN DEHYDROGENASES/REDUCTASES FAMILY MEMBER"/>
    <property type="match status" value="1"/>
</dbReference>
<dbReference type="PRINTS" id="PR00081">
    <property type="entry name" value="GDHRDH"/>
</dbReference>
<evidence type="ECO:0000256" key="2">
    <source>
        <dbReference type="ARBA" id="ARBA00023002"/>
    </source>
</evidence>
<evidence type="ECO:0000313" key="4">
    <source>
        <dbReference type="Proteomes" id="UP000252669"/>
    </source>
</evidence>
<dbReference type="SUPFAM" id="SSF51735">
    <property type="entry name" value="NAD(P)-binding Rossmann-fold domains"/>
    <property type="match status" value="1"/>
</dbReference>
<dbReference type="RefSeq" id="WP_113894140.1">
    <property type="nucleotide sequence ID" value="NZ_JANJGA010000008.1"/>
</dbReference>
<dbReference type="Proteomes" id="UP000252669">
    <property type="component" value="Unassembled WGS sequence"/>
</dbReference>
<name>A0A366MSI0_9BACT</name>
<dbReference type="EMBL" id="PDKB01000007">
    <property type="protein sequence ID" value="RBQ29246.1"/>
    <property type="molecule type" value="Genomic_DNA"/>
</dbReference>
<sequence length="234" mass="26048">MSYIKKNILVSGVTSGMGLVFCELLDKNKYNIYPLLRKKSNKNLDFYYQNIIEVDFSKPQNIEEIFSKINIKFDAFINFAGILPGKSIFEQDYNGLKELFDINVLSPMLIIKSIQLKLNKNAVIVLLGSISAQKGSYDDPYSASKGAIHSLVKSVSLKFAPNVRVVGIAPGITDNTGMTNNLVDGLYEQNIQKVPLNCAAQPEDIAELILFIIEKHAKFMTGCVIDINGGQYLR</sequence>
<proteinExistence type="inferred from homology"/>
<comment type="similarity">
    <text evidence="1">Belongs to the short-chain dehydrogenases/reductases (SDR) family.</text>
</comment>
<evidence type="ECO:0008006" key="5">
    <source>
        <dbReference type="Google" id="ProtNLM"/>
    </source>
</evidence>
<organism evidence="3 4">
    <name type="scientific">Aliarcobacter vitoriensis</name>
    <dbReference type="NCBI Taxonomy" id="2011099"/>
    <lineage>
        <taxon>Bacteria</taxon>
        <taxon>Pseudomonadati</taxon>
        <taxon>Campylobacterota</taxon>
        <taxon>Epsilonproteobacteria</taxon>
        <taxon>Campylobacterales</taxon>
        <taxon>Arcobacteraceae</taxon>
        <taxon>Aliarcobacter</taxon>
    </lineage>
</organism>
<dbReference type="InterPro" id="IPR036291">
    <property type="entry name" value="NAD(P)-bd_dom_sf"/>
</dbReference>
<reference evidence="3 4" key="1">
    <citation type="submission" date="2017-10" db="EMBL/GenBank/DDBJ databases">
        <title>Genomics of the genus Arcobacter.</title>
        <authorList>
            <person name="Perez-Cataluna A."/>
            <person name="Figueras M.J."/>
        </authorList>
    </citation>
    <scope>NUCLEOTIDE SEQUENCE [LARGE SCALE GENOMIC DNA]</scope>
    <source>
        <strain evidence="3 4">CECT 9230</strain>
    </source>
</reference>